<dbReference type="InterPro" id="IPR006103">
    <property type="entry name" value="Glyco_hydro_2_cat"/>
</dbReference>
<sequence length="858" mass="94824">MLPRFELSRRLLAVLLFVFAATAGFGRERLLLDFGWKFQLGDPAGLDPAIFAYPEVDALERTARAHLEAEPKLVPLRRSAADINAAQPVSFAQSDFDDRSWRSLDLPHDWAVELPFNLKALRNHGYKDMGAGVGAKNSWAALEVGQSVQDLGGVTGNTIGWYRRTFDLGNEERGGALWLEFDGVYRNCLVWLNGRCIGRNVSGYSSFKFDLAPYANYGGKNVLVVRVDATRTEGWFYEGAGIYRHTWLVKTAPLHVAHWGTFVTTELADSGGANVTAATTLRNDGSTTAKGVLLSRIQDASGAVVAETTSPEFEVSAGTELTLKPVLPVKDAKLWSPETPTLYRLISEVRPAGATRASDVHDTSFGIRTVRFDPAQGFFLNGKKYVIRGIGVHHDHAGVGAAVPDAVQEFRIRRLKEMGVNTYRTAHHPHSPAIMEACDRLGMLVVDENRRFDDTPETLSQVERLIRRDRNHPSVVLWSLGNEEFADKMQGEPWGEPIARKIQTLVKTLDPSRPTMMPMNGDWGKGFSHIVDVMGFNYLKLGDADKFHADHPHIPAISSEESSAVSTRGIYIEDRVRAYVPAYANKVPPWGSANDAWFPYYEARPWVAGVLLWAAFDWRGEQWPYDWPAVNCQFGVLDTCGFPKDSFYFCQAWWSEKPVLHLLPHWNWAVRDKEPIMVRAYTNHDEVELFLNDQSQGRRAVPRGGYVEWPVIYQAGVLRAEGYRGGKSAGSARVETTGPAQTLTLISDRGELRADGEDCAIVTVSALDAEGRIVPTAMDAVEFEIKGPGKIIGVGNGDPSSHESDKGSRRSLFNGYAQVIVQTTKGGGPITLIARAPERNPATLQLNAAAVVPRPAAR</sequence>
<dbReference type="InterPro" id="IPR040605">
    <property type="entry name" value="Glyco_hydro2_dom5"/>
</dbReference>
<dbReference type="Pfam" id="PF02837">
    <property type="entry name" value="Glyco_hydro_2_N"/>
    <property type="match status" value="1"/>
</dbReference>
<dbReference type="PANTHER" id="PTHR42732:SF1">
    <property type="entry name" value="BETA-MANNOSIDASE"/>
    <property type="match status" value="1"/>
</dbReference>
<dbReference type="SUPFAM" id="SSF49785">
    <property type="entry name" value="Galactose-binding domain-like"/>
    <property type="match status" value="1"/>
</dbReference>
<reference evidence="9 10" key="1">
    <citation type="submission" date="2017-09" db="EMBL/GenBank/DDBJ databases">
        <title>Complete genome sequence of Verrucomicrobial strain HZ-65, isolated from freshwater.</title>
        <authorList>
            <person name="Choi A."/>
        </authorList>
    </citation>
    <scope>NUCLEOTIDE SEQUENCE [LARGE SCALE GENOMIC DNA]</scope>
    <source>
        <strain evidence="9 10">HZ-65</strain>
    </source>
</reference>
<dbReference type="InterPro" id="IPR006101">
    <property type="entry name" value="Glyco_hydro_2"/>
</dbReference>
<dbReference type="GO" id="GO:0005975">
    <property type="term" value="P:carbohydrate metabolic process"/>
    <property type="evidence" value="ECO:0007669"/>
    <property type="project" value="InterPro"/>
</dbReference>
<organism evidence="9 10">
    <name type="scientific">Nibricoccus aquaticus</name>
    <dbReference type="NCBI Taxonomy" id="2576891"/>
    <lineage>
        <taxon>Bacteria</taxon>
        <taxon>Pseudomonadati</taxon>
        <taxon>Verrucomicrobiota</taxon>
        <taxon>Opitutia</taxon>
        <taxon>Opitutales</taxon>
        <taxon>Opitutaceae</taxon>
        <taxon>Nibricoccus</taxon>
    </lineage>
</organism>
<dbReference type="SUPFAM" id="SSF49303">
    <property type="entry name" value="beta-Galactosidase/glucuronidase domain"/>
    <property type="match status" value="1"/>
</dbReference>
<dbReference type="EMBL" id="CP023344">
    <property type="protein sequence ID" value="ATC65550.1"/>
    <property type="molecule type" value="Genomic_DNA"/>
</dbReference>
<feature type="domain" description="Glycoside hydrolase family 2 catalytic" evidence="5">
    <location>
        <begin position="377"/>
        <end position="449"/>
    </location>
</feature>
<proteinExistence type="inferred from homology"/>
<dbReference type="InterPro" id="IPR006104">
    <property type="entry name" value="Glyco_hydro_2_N"/>
</dbReference>
<evidence type="ECO:0000256" key="2">
    <source>
        <dbReference type="ARBA" id="ARBA00022801"/>
    </source>
</evidence>
<evidence type="ECO:0000259" key="7">
    <source>
        <dbReference type="Pfam" id="PF16355"/>
    </source>
</evidence>
<dbReference type="Gene3D" id="3.20.20.80">
    <property type="entry name" value="Glycosidases"/>
    <property type="match status" value="1"/>
</dbReference>
<evidence type="ECO:0000259" key="4">
    <source>
        <dbReference type="Pfam" id="PF00703"/>
    </source>
</evidence>
<evidence type="ECO:0000259" key="8">
    <source>
        <dbReference type="Pfam" id="PF18565"/>
    </source>
</evidence>
<dbReference type="Gene3D" id="2.60.120.260">
    <property type="entry name" value="Galactose-binding domain-like"/>
    <property type="match status" value="1"/>
</dbReference>
<dbReference type="PANTHER" id="PTHR42732">
    <property type="entry name" value="BETA-GALACTOSIDASE"/>
    <property type="match status" value="1"/>
</dbReference>
<dbReference type="InterPro" id="IPR008979">
    <property type="entry name" value="Galactose-bd-like_sf"/>
</dbReference>
<evidence type="ECO:0000313" key="10">
    <source>
        <dbReference type="Proteomes" id="UP000217265"/>
    </source>
</evidence>
<evidence type="ECO:0000259" key="5">
    <source>
        <dbReference type="Pfam" id="PF02836"/>
    </source>
</evidence>
<feature type="domain" description="Glycoside hydrolase family 2" evidence="8">
    <location>
        <begin position="743"/>
        <end position="844"/>
    </location>
</feature>
<accession>A0A290QE96</accession>
<feature type="domain" description="Glycosyl hydrolases family 2 sugar binding" evidence="6">
    <location>
        <begin position="150"/>
        <end position="250"/>
    </location>
</feature>
<evidence type="ECO:0000256" key="1">
    <source>
        <dbReference type="ARBA" id="ARBA00007401"/>
    </source>
</evidence>
<evidence type="ECO:0000256" key="3">
    <source>
        <dbReference type="ARBA" id="ARBA00023295"/>
    </source>
</evidence>
<dbReference type="InterPro" id="IPR036156">
    <property type="entry name" value="Beta-gal/glucu_dom_sf"/>
</dbReference>
<dbReference type="Pfam" id="PF18565">
    <property type="entry name" value="Glyco_hydro2_C5"/>
    <property type="match status" value="1"/>
</dbReference>
<dbReference type="InterPro" id="IPR006102">
    <property type="entry name" value="Ig-like_GH2"/>
</dbReference>
<dbReference type="Pfam" id="PF02836">
    <property type="entry name" value="Glyco_hydro_2_C"/>
    <property type="match status" value="2"/>
</dbReference>
<dbReference type="Proteomes" id="UP000217265">
    <property type="component" value="Chromosome"/>
</dbReference>
<dbReference type="Pfam" id="PF00703">
    <property type="entry name" value="Glyco_hydro_2"/>
    <property type="match status" value="1"/>
</dbReference>
<protein>
    <submittedName>
        <fullName evidence="9">Beta-galactosidase</fullName>
    </submittedName>
</protein>
<feature type="domain" description="Glycoside hydrolase family 2 immunoglobulin-like beta-sandwich" evidence="4">
    <location>
        <begin position="261"/>
        <end position="368"/>
    </location>
</feature>
<evidence type="ECO:0000313" key="9">
    <source>
        <dbReference type="EMBL" id="ATC65550.1"/>
    </source>
</evidence>
<feature type="domain" description="Glycoside hydrolase family 2 catalytic" evidence="5">
    <location>
        <begin position="458"/>
        <end position="560"/>
    </location>
</feature>
<dbReference type="AlphaFoldDB" id="A0A290QE96"/>
<dbReference type="InterPro" id="IPR051913">
    <property type="entry name" value="GH2_Domain-Containing"/>
</dbReference>
<keyword evidence="3" id="KW-0326">Glycosidase</keyword>
<dbReference type="InterPro" id="IPR032311">
    <property type="entry name" value="DUF4982"/>
</dbReference>
<dbReference type="OrthoDB" id="9762066at2"/>
<dbReference type="RefSeq" id="WP_096057179.1">
    <property type="nucleotide sequence ID" value="NZ_CP023344.1"/>
</dbReference>
<dbReference type="PROSITE" id="PS00608">
    <property type="entry name" value="GLYCOSYL_HYDROL_F2_2"/>
    <property type="match status" value="1"/>
</dbReference>
<dbReference type="InterPro" id="IPR023232">
    <property type="entry name" value="Glyco_hydro_2_AS"/>
</dbReference>
<dbReference type="InterPro" id="IPR017853">
    <property type="entry name" value="GH"/>
</dbReference>
<dbReference type="Pfam" id="PF16355">
    <property type="entry name" value="DUF4982"/>
    <property type="match status" value="1"/>
</dbReference>
<keyword evidence="10" id="KW-1185">Reference proteome</keyword>
<keyword evidence="2" id="KW-0378">Hydrolase</keyword>
<dbReference type="NCBIfam" id="NF041462">
    <property type="entry name" value="GalA"/>
    <property type="match status" value="1"/>
</dbReference>
<dbReference type="Gene3D" id="2.60.40.10">
    <property type="entry name" value="Immunoglobulins"/>
    <property type="match status" value="3"/>
</dbReference>
<dbReference type="InterPro" id="IPR013783">
    <property type="entry name" value="Ig-like_fold"/>
</dbReference>
<evidence type="ECO:0000259" key="6">
    <source>
        <dbReference type="Pfam" id="PF02837"/>
    </source>
</evidence>
<comment type="similarity">
    <text evidence="1">Belongs to the glycosyl hydrolase 2 family.</text>
</comment>
<dbReference type="InterPro" id="IPR048230">
    <property type="entry name" value="GalA-like"/>
</dbReference>
<dbReference type="KEGG" id="vbh:CMV30_17220"/>
<feature type="domain" description="DUF4982" evidence="7">
    <location>
        <begin position="674"/>
        <end position="728"/>
    </location>
</feature>
<dbReference type="GO" id="GO:0004553">
    <property type="term" value="F:hydrolase activity, hydrolyzing O-glycosyl compounds"/>
    <property type="evidence" value="ECO:0007669"/>
    <property type="project" value="InterPro"/>
</dbReference>
<dbReference type="PRINTS" id="PR00132">
    <property type="entry name" value="GLHYDRLASE2"/>
</dbReference>
<dbReference type="SUPFAM" id="SSF51445">
    <property type="entry name" value="(Trans)glycosidases"/>
    <property type="match status" value="1"/>
</dbReference>
<gene>
    <name evidence="9" type="ORF">CMV30_17220</name>
</gene>
<name>A0A290QE96_9BACT</name>